<reference evidence="1 2" key="1">
    <citation type="submission" date="2020-03" db="EMBL/GenBank/DDBJ databases">
        <title>Soil Listeria distribution.</title>
        <authorList>
            <person name="Liao J."/>
            <person name="Wiedmann M."/>
        </authorList>
    </citation>
    <scope>NUCLEOTIDE SEQUENCE [LARGE SCALE GENOMIC DNA]</scope>
    <source>
        <strain evidence="1 2">FSL L7-1614</strain>
    </source>
</reference>
<name>A0A841Z173_9LIST</name>
<evidence type="ECO:0000313" key="2">
    <source>
        <dbReference type="Proteomes" id="UP000569903"/>
    </source>
</evidence>
<feature type="non-terminal residue" evidence="1">
    <location>
        <position position="113"/>
    </location>
</feature>
<comment type="caution">
    <text evidence="1">The sequence shown here is derived from an EMBL/GenBank/DDBJ whole genome shotgun (WGS) entry which is preliminary data.</text>
</comment>
<dbReference type="RefSeq" id="WP_185390441.1">
    <property type="nucleotide sequence ID" value="NZ_JAARQN010000026.1"/>
</dbReference>
<organism evidence="1 2">
    <name type="scientific">Listeria newyorkensis</name>
    <dbReference type="NCBI Taxonomy" id="1497681"/>
    <lineage>
        <taxon>Bacteria</taxon>
        <taxon>Bacillati</taxon>
        <taxon>Bacillota</taxon>
        <taxon>Bacilli</taxon>
        <taxon>Bacillales</taxon>
        <taxon>Listeriaceae</taxon>
        <taxon>Listeria</taxon>
    </lineage>
</organism>
<dbReference type="Proteomes" id="UP000569903">
    <property type="component" value="Unassembled WGS sequence"/>
</dbReference>
<evidence type="ECO:0000313" key="1">
    <source>
        <dbReference type="EMBL" id="MBC1459338.1"/>
    </source>
</evidence>
<gene>
    <name evidence="1" type="ORF">HB850_16495</name>
</gene>
<protein>
    <submittedName>
        <fullName evidence="1">Uncharacterized protein</fullName>
    </submittedName>
</protein>
<dbReference type="EMBL" id="JAARQN010000026">
    <property type="protein sequence ID" value="MBC1459338.1"/>
    <property type="molecule type" value="Genomic_DNA"/>
</dbReference>
<dbReference type="AlphaFoldDB" id="A0A841Z173"/>
<sequence length="113" mass="13333">MKTSEFKQAVDKLGFETSPSGNKGARWLYILESSRQVAVVDVDRFMKVDTRFVEFGYLTEWQQVTLGALLFEYASTPLDEREPERKWYIKCPITGYYLNRDKDEDNRFVWTVS</sequence>
<accession>A0A841Z173</accession>
<proteinExistence type="predicted"/>